<comment type="caution">
    <text evidence="1">The sequence shown here is derived from an EMBL/GenBank/DDBJ whole genome shotgun (WGS) entry which is preliminary data.</text>
</comment>
<dbReference type="EMBL" id="JAAGNZ010000002">
    <property type="protein sequence ID" value="NEU69552.1"/>
    <property type="molecule type" value="Genomic_DNA"/>
</dbReference>
<accession>A0A6M0INM0</accession>
<evidence type="ECO:0000313" key="2">
    <source>
        <dbReference type="Proteomes" id="UP000477386"/>
    </source>
</evidence>
<protein>
    <submittedName>
        <fullName evidence="1">Uncharacterized protein</fullName>
    </submittedName>
</protein>
<name>A0A6M0INM0_9BACT</name>
<gene>
    <name evidence="1" type="ORF">GK091_21910</name>
</gene>
<evidence type="ECO:0000313" key="1">
    <source>
        <dbReference type="EMBL" id="NEU69552.1"/>
    </source>
</evidence>
<proteinExistence type="predicted"/>
<keyword evidence="2" id="KW-1185">Reference proteome</keyword>
<sequence length="79" mass="9293">MENESREDLLRLKAQYEADLVQAKNLLSIYELPSKSEFDDSEETNTHLPIHNAIREQKEIITKMELTYAELVRKLNESE</sequence>
<organism evidence="1 2">
    <name type="scientific">Spirosoma agri</name>
    <dbReference type="NCBI Taxonomy" id="1987381"/>
    <lineage>
        <taxon>Bacteria</taxon>
        <taxon>Pseudomonadati</taxon>
        <taxon>Bacteroidota</taxon>
        <taxon>Cytophagia</taxon>
        <taxon>Cytophagales</taxon>
        <taxon>Cytophagaceae</taxon>
        <taxon>Spirosoma</taxon>
    </lineage>
</organism>
<dbReference type="AlphaFoldDB" id="A0A6M0INM0"/>
<dbReference type="RefSeq" id="WP_164041995.1">
    <property type="nucleotide sequence ID" value="NZ_JAAGNZ010000002.1"/>
</dbReference>
<dbReference type="Proteomes" id="UP000477386">
    <property type="component" value="Unassembled WGS sequence"/>
</dbReference>
<reference evidence="1 2" key="1">
    <citation type="submission" date="2020-02" db="EMBL/GenBank/DDBJ databases">
        <title>Draft genome sequence of two Spirosoma agri KCTC 52727 and Spirosoma terrae KCTC 52035.</title>
        <authorList>
            <person name="Rojas J."/>
            <person name="Ambika Manirajan B."/>
            <person name="Ratering S."/>
            <person name="Suarez C."/>
            <person name="Schnell S."/>
        </authorList>
    </citation>
    <scope>NUCLEOTIDE SEQUENCE [LARGE SCALE GENOMIC DNA]</scope>
    <source>
        <strain evidence="1 2">KCTC 52727</strain>
    </source>
</reference>